<dbReference type="GO" id="GO:0020037">
    <property type="term" value="F:heme binding"/>
    <property type="evidence" value="ECO:0007669"/>
    <property type="project" value="InterPro"/>
</dbReference>
<keyword evidence="9" id="KW-1133">Transmembrane helix</keyword>
<organism evidence="11 12">
    <name type="scientific">Vreelandella sulfidaeris</name>
    <dbReference type="NCBI Taxonomy" id="115553"/>
    <lineage>
        <taxon>Bacteria</taxon>
        <taxon>Pseudomonadati</taxon>
        <taxon>Pseudomonadota</taxon>
        <taxon>Gammaproteobacteria</taxon>
        <taxon>Oceanospirillales</taxon>
        <taxon>Halomonadaceae</taxon>
        <taxon>Vreelandella</taxon>
    </lineage>
</organism>
<keyword evidence="2" id="KW-0813">Transport</keyword>
<dbReference type="PANTHER" id="PTHR10422:SF35">
    <property type="entry name" value="CYTOCHROME BO(3) UBIQUINOL OXIDASE SUBUNIT 1"/>
    <property type="match status" value="1"/>
</dbReference>
<dbReference type="EMBL" id="AP019514">
    <property type="protein sequence ID" value="BBI62694.1"/>
    <property type="molecule type" value="Genomic_DNA"/>
</dbReference>
<dbReference type="GO" id="GO:0016020">
    <property type="term" value="C:membrane"/>
    <property type="evidence" value="ECO:0007669"/>
    <property type="project" value="InterPro"/>
</dbReference>
<keyword evidence="5" id="KW-0479">Metal-binding</keyword>
<dbReference type="GO" id="GO:0004129">
    <property type="term" value="F:cytochrome-c oxidase activity"/>
    <property type="evidence" value="ECO:0007669"/>
    <property type="project" value="InterPro"/>
</dbReference>
<dbReference type="AlphaFoldDB" id="A0A455UIA5"/>
<keyword evidence="9" id="KW-0472">Membrane</keyword>
<name>A0A455UIA5_9GAMM</name>
<evidence type="ECO:0000256" key="7">
    <source>
        <dbReference type="ARBA" id="ARBA00023004"/>
    </source>
</evidence>
<evidence type="ECO:0000256" key="2">
    <source>
        <dbReference type="ARBA" id="ARBA00022448"/>
    </source>
</evidence>
<evidence type="ECO:0000256" key="6">
    <source>
        <dbReference type="ARBA" id="ARBA00022982"/>
    </source>
</evidence>
<proteinExistence type="inferred from homology"/>
<feature type="transmembrane region" description="Helical" evidence="9">
    <location>
        <begin position="97"/>
        <end position="114"/>
    </location>
</feature>
<keyword evidence="3" id="KW-0349">Heme</keyword>
<dbReference type="GO" id="GO:0022904">
    <property type="term" value="P:respiratory electron transport chain"/>
    <property type="evidence" value="ECO:0007669"/>
    <property type="project" value="TreeGrafter"/>
</dbReference>
<gene>
    <name evidence="11" type="ORF">HSBAA_40000</name>
</gene>
<dbReference type="Pfam" id="PF00115">
    <property type="entry name" value="COX1"/>
    <property type="match status" value="1"/>
</dbReference>
<dbReference type="GO" id="GO:0009060">
    <property type="term" value="P:aerobic respiration"/>
    <property type="evidence" value="ECO:0007669"/>
    <property type="project" value="InterPro"/>
</dbReference>
<reference evidence="11 12" key="1">
    <citation type="journal article" date="2019" name="Microbiol. Resour. Announc.">
        <title>Complete Genome Sequence of Halomonas sulfidaeris Strain Esulfide1 Isolated from a Metal Sulfide Rock at a Depth of 2,200 Meters, Obtained Using Nanopore Sequencing.</title>
        <authorList>
            <person name="Saito M."/>
            <person name="Nishigata A."/>
            <person name="Galipon J."/>
            <person name="Arakawa K."/>
        </authorList>
    </citation>
    <scope>NUCLEOTIDE SEQUENCE [LARGE SCALE GENOMIC DNA]</scope>
    <source>
        <strain evidence="11 12">ATCC BAA-803</strain>
    </source>
</reference>
<evidence type="ECO:0000259" key="10">
    <source>
        <dbReference type="PROSITE" id="PS50855"/>
    </source>
</evidence>
<dbReference type="Proteomes" id="UP000320231">
    <property type="component" value="Chromosome"/>
</dbReference>
<dbReference type="PANTHER" id="PTHR10422">
    <property type="entry name" value="CYTOCHROME C OXIDASE SUBUNIT 1"/>
    <property type="match status" value="1"/>
</dbReference>
<evidence type="ECO:0000256" key="9">
    <source>
        <dbReference type="SAM" id="Phobius"/>
    </source>
</evidence>
<dbReference type="InterPro" id="IPR036927">
    <property type="entry name" value="Cyt_c_oxase-like_su1_sf"/>
</dbReference>
<evidence type="ECO:0000256" key="4">
    <source>
        <dbReference type="ARBA" id="ARBA00022660"/>
    </source>
</evidence>
<keyword evidence="9" id="KW-0812">Transmembrane</keyword>
<dbReference type="PROSITE" id="PS50855">
    <property type="entry name" value="COX1"/>
    <property type="match status" value="1"/>
</dbReference>
<evidence type="ECO:0000313" key="11">
    <source>
        <dbReference type="EMBL" id="BBI62694.1"/>
    </source>
</evidence>
<feature type="transmembrane region" description="Helical" evidence="9">
    <location>
        <begin position="7"/>
        <end position="26"/>
    </location>
</feature>
<dbReference type="SUPFAM" id="SSF81442">
    <property type="entry name" value="Cytochrome c oxidase subunit I-like"/>
    <property type="match status" value="1"/>
</dbReference>
<protein>
    <recommendedName>
        <fullName evidence="10">Cytochrome oxidase subunit I profile domain-containing protein</fullName>
    </recommendedName>
</protein>
<comment type="similarity">
    <text evidence="1">Belongs to the heme-copper respiratory oxidase family.</text>
</comment>
<keyword evidence="8" id="KW-0186">Copper</keyword>
<feature type="domain" description="Cytochrome oxidase subunit I profile" evidence="10">
    <location>
        <begin position="1"/>
        <end position="115"/>
    </location>
</feature>
<keyword evidence="7" id="KW-0408">Iron</keyword>
<sequence>MFGHPEVYIIFLPGAGIVSTLIPVFAGRPIVGYGWAVFAILTTGFISFGLWVHHMFTVGIPQLSLAFFSAASMMVAIPTGIQVFVWLATLWLGKPKMKLPMLWIVGFLVILYAVA</sequence>
<evidence type="ECO:0000256" key="5">
    <source>
        <dbReference type="ARBA" id="ARBA00022723"/>
    </source>
</evidence>
<evidence type="ECO:0000256" key="1">
    <source>
        <dbReference type="ARBA" id="ARBA00009578"/>
    </source>
</evidence>
<keyword evidence="4" id="KW-0679">Respiratory chain</keyword>
<dbReference type="InterPro" id="IPR000883">
    <property type="entry name" value="Cyt_C_Oxase_1"/>
</dbReference>
<dbReference type="Gene3D" id="1.20.210.10">
    <property type="entry name" value="Cytochrome c oxidase-like, subunit I domain"/>
    <property type="match status" value="1"/>
</dbReference>
<keyword evidence="6" id="KW-0249">Electron transport</keyword>
<dbReference type="GO" id="GO:0015990">
    <property type="term" value="P:electron transport coupled proton transport"/>
    <property type="evidence" value="ECO:0007669"/>
    <property type="project" value="TreeGrafter"/>
</dbReference>
<dbReference type="KEGG" id="hsr:HSBAA_40000"/>
<dbReference type="InterPro" id="IPR023616">
    <property type="entry name" value="Cyt_c_oxase-like_su1_dom"/>
</dbReference>
<evidence type="ECO:0000256" key="3">
    <source>
        <dbReference type="ARBA" id="ARBA00022617"/>
    </source>
</evidence>
<accession>A0A455UIA5</accession>
<evidence type="ECO:0000313" key="12">
    <source>
        <dbReference type="Proteomes" id="UP000320231"/>
    </source>
</evidence>
<feature type="transmembrane region" description="Helical" evidence="9">
    <location>
        <begin position="65"/>
        <end position="91"/>
    </location>
</feature>
<evidence type="ECO:0000256" key="8">
    <source>
        <dbReference type="ARBA" id="ARBA00023008"/>
    </source>
</evidence>
<feature type="transmembrane region" description="Helical" evidence="9">
    <location>
        <begin position="32"/>
        <end position="53"/>
    </location>
</feature>
<dbReference type="GO" id="GO:0046872">
    <property type="term" value="F:metal ion binding"/>
    <property type="evidence" value="ECO:0007669"/>
    <property type="project" value="UniProtKB-KW"/>
</dbReference>